<keyword evidence="3" id="KW-1185">Reference proteome</keyword>
<evidence type="ECO:0000313" key="3">
    <source>
        <dbReference type="Proteomes" id="UP000015105"/>
    </source>
</evidence>
<reference evidence="2" key="5">
    <citation type="journal article" date="2021" name="G3 (Bethesda)">
        <title>Aegilops tauschii genome assembly Aet v5.0 features greater sequence contiguity and improved annotation.</title>
        <authorList>
            <person name="Wang L."/>
            <person name="Zhu T."/>
            <person name="Rodriguez J.C."/>
            <person name="Deal K.R."/>
            <person name="Dubcovsky J."/>
            <person name="McGuire P.E."/>
            <person name="Lux T."/>
            <person name="Spannagl M."/>
            <person name="Mayer K.F.X."/>
            <person name="Baldrich P."/>
            <person name="Meyers B.C."/>
            <person name="Huo N."/>
            <person name="Gu Y.Q."/>
            <person name="Zhou H."/>
            <person name="Devos K.M."/>
            <person name="Bennetzen J.L."/>
            <person name="Unver T."/>
            <person name="Budak H."/>
            <person name="Gulick P.J."/>
            <person name="Galiba G."/>
            <person name="Kalapos B."/>
            <person name="Nelson D.R."/>
            <person name="Li P."/>
            <person name="You F.M."/>
            <person name="Luo M.C."/>
            <person name="Dvorak J."/>
        </authorList>
    </citation>
    <scope>NUCLEOTIDE SEQUENCE [LARGE SCALE GENOMIC DNA]</scope>
    <source>
        <strain evidence="2">cv. AL8/78</strain>
    </source>
</reference>
<dbReference type="Proteomes" id="UP000015105">
    <property type="component" value="Chromosome 6D"/>
</dbReference>
<reference evidence="3" key="1">
    <citation type="journal article" date="2014" name="Science">
        <title>Ancient hybridizations among the ancestral genomes of bread wheat.</title>
        <authorList>
            <consortium name="International Wheat Genome Sequencing Consortium,"/>
            <person name="Marcussen T."/>
            <person name="Sandve S.R."/>
            <person name="Heier L."/>
            <person name="Spannagl M."/>
            <person name="Pfeifer M."/>
            <person name="Jakobsen K.S."/>
            <person name="Wulff B.B."/>
            <person name="Steuernagel B."/>
            <person name="Mayer K.F."/>
            <person name="Olsen O.A."/>
        </authorList>
    </citation>
    <scope>NUCLEOTIDE SEQUENCE [LARGE SCALE GENOMIC DNA]</scope>
    <source>
        <strain evidence="3">cv. AL8/78</strain>
    </source>
</reference>
<feature type="compositionally biased region" description="Low complexity" evidence="1">
    <location>
        <begin position="81"/>
        <end position="93"/>
    </location>
</feature>
<name>A0A453NR40_AEGTS</name>
<organism evidence="2 3">
    <name type="scientific">Aegilops tauschii subsp. strangulata</name>
    <name type="common">Goatgrass</name>
    <dbReference type="NCBI Taxonomy" id="200361"/>
    <lineage>
        <taxon>Eukaryota</taxon>
        <taxon>Viridiplantae</taxon>
        <taxon>Streptophyta</taxon>
        <taxon>Embryophyta</taxon>
        <taxon>Tracheophyta</taxon>
        <taxon>Spermatophyta</taxon>
        <taxon>Magnoliopsida</taxon>
        <taxon>Liliopsida</taxon>
        <taxon>Poales</taxon>
        <taxon>Poaceae</taxon>
        <taxon>BOP clade</taxon>
        <taxon>Pooideae</taxon>
        <taxon>Triticodae</taxon>
        <taxon>Triticeae</taxon>
        <taxon>Triticinae</taxon>
        <taxon>Aegilops</taxon>
    </lineage>
</organism>
<dbReference type="AlphaFoldDB" id="A0A453NR40"/>
<dbReference type="Gramene" id="AET6Gv20458600.30">
    <property type="protein sequence ID" value="AET6Gv20458600.30"/>
    <property type="gene ID" value="AET6Gv20458600"/>
</dbReference>
<reference evidence="2" key="3">
    <citation type="journal article" date="2017" name="Nature">
        <title>Genome sequence of the progenitor of the wheat D genome Aegilops tauschii.</title>
        <authorList>
            <person name="Luo M.C."/>
            <person name="Gu Y.Q."/>
            <person name="Puiu D."/>
            <person name="Wang H."/>
            <person name="Twardziok S.O."/>
            <person name="Deal K.R."/>
            <person name="Huo N."/>
            <person name="Zhu T."/>
            <person name="Wang L."/>
            <person name="Wang Y."/>
            <person name="McGuire P.E."/>
            <person name="Liu S."/>
            <person name="Long H."/>
            <person name="Ramasamy R.K."/>
            <person name="Rodriguez J.C."/>
            <person name="Van S.L."/>
            <person name="Yuan L."/>
            <person name="Wang Z."/>
            <person name="Xia Z."/>
            <person name="Xiao L."/>
            <person name="Anderson O.D."/>
            <person name="Ouyang S."/>
            <person name="Liang Y."/>
            <person name="Zimin A.V."/>
            <person name="Pertea G."/>
            <person name="Qi P."/>
            <person name="Bennetzen J.L."/>
            <person name="Dai X."/>
            <person name="Dawson M.W."/>
            <person name="Muller H.G."/>
            <person name="Kugler K."/>
            <person name="Rivarola-Duarte L."/>
            <person name="Spannagl M."/>
            <person name="Mayer K.F.X."/>
            <person name="Lu F.H."/>
            <person name="Bevan M.W."/>
            <person name="Leroy P."/>
            <person name="Li P."/>
            <person name="You F.M."/>
            <person name="Sun Q."/>
            <person name="Liu Z."/>
            <person name="Lyons E."/>
            <person name="Wicker T."/>
            <person name="Salzberg S.L."/>
            <person name="Devos K.M."/>
            <person name="Dvorak J."/>
        </authorList>
    </citation>
    <scope>NUCLEOTIDE SEQUENCE [LARGE SCALE GENOMIC DNA]</scope>
    <source>
        <strain evidence="2">cv. AL8/78</strain>
    </source>
</reference>
<evidence type="ECO:0000256" key="1">
    <source>
        <dbReference type="SAM" id="MobiDB-lite"/>
    </source>
</evidence>
<dbReference type="EnsemblPlants" id="AET6Gv20458600.30">
    <property type="protein sequence ID" value="AET6Gv20458600.30"/>
    <property type="gene ID" value="AET6Gv20458600"/>
</dbReference>
<sequence>NDTNYDSTRVLRTESDQLIFLLAAAAAHSLLAPSPTGEAICRTPKNFRTFSKQASTPLDYSLETLDPQTHAATSSWIIHGASQPAPATTSAPSAPRPTSPFARLRLSRPTPFPTI</sequence>
<protein>
    <submittedName>
        <fullName evidence="2">Uncharacterized protein</fullName>
    </submittedName>
</protein>
<reference evidence="2" key="4">
    <citation type="submission" date="2019-03" db="UniProtKB">
        <authorList>
            <consortium name="EnsemblPlants"/>
        </authorList>
    </citation>
    <scope>IDENTIFICATION</scope>
</reference>
<proteinExistence type="predicted"/>
<accession>A0A453NR40</accession>
<reference evidence="3" key="2">
    <citation type="journal article" date="2017" name="Nat. Plants">
        <title>The Aegilops tauschii genome reveals multiple impacts of transposons.</title>
        <authorList>
            <person name="Zhao G."/>
            <person name="Zou C."/>
            <person name="Li K."/>
            <person name="Wang K."/>
            <person name="Li T."/>
            <person name="Gao L."/>
            <person name="Zhang X."/>
            <person name="Wang H."/>
            <person name="Yang Z."/>
            <person name="Liu X."/>
            <person name="Jiang W."/>
            <person name="Mao L."/>
            <person name="Kong X."/>
            <person name="Jiao Y."/>
            <person name="Jia J."/>
        </authorList>
    </citation>
    <scope>NUCLEOTIDE SEQUENCE [LARGE SCALE GENOMIC DNA]</scope>
    <source>
        <strain evidence="3">cv. AL8/78</strain>
    </source>
</reference>
<evidence type="ECO:0000313" key="2">
    <source>
        <dbReference type="EnsemblPlants" id="AET6Gv20458600.30"/>
    </source>
</evidence>
<feature type="region of interest" description="Disordered" evidence="1">
    <location>
        <begin position="81"/>
        <end position="115"/>
    </location>
</feature>